<gene>
    <name evidence="2" type="ORF">J5N97_008675</name>
</gene>
<reference evidence="2" key="2">
    <citation type="journal article" date="2022" name="Hortic Res">
        <title>The genome of Dioscorea zingiberensis sheds light on the biosynthesis, origin and evolution of the medicinally important diosgenin saponins.</title>
        <authorList>
            <person name="Li Y."/>
            <person name="Tan C."/>
            <person name="Li Z."/>
            <person name="Guo J."/>
            <person name="Li S."/>
            <person name="Chen X."/>
            <person name="Wang C."/>
            <person name="Dai X."/>
            <person name="Yang H."/>
            <person name="Song W."/>
            <person name="Hou L."/>
            <person name="Xu J."/>
            <person name="Tong Z."/>
            <person name="Xu A."/>
            <person name="Yuan X."/>
            <person name="Wang W."/>
            <person name="Yang Q."/>
            <person name="Chen L."/>
            <person name="Sun Z."/>
            <person name="Wang K."/>
            <person name="Pan B."/>
            <person name="Chen J."/>
            <person name="Bao Y."/>
            <person name="Liu F."/>
            <person name="Qi X."/>
            <person name="Gang D.R."/>
            <person name="Wen J."/>
            <person name="Li J."/>
        </authorList>
    </citation>
    <scope>NUCLEOTIDE SEQUENCE</scope>
    <source>
        <strain evidence="2">Dzin_1.0</strain>
    </source>
</reference>
<accession>A0A9D5CV57</accession>
<comment type="caution">
    <text evidence="2">The sequence shown here is derived from an EMBL/GenBank/DDBJ whole genome shotgun (WGS) entry which is preliminary data.</text>
</comment>
<evidence type="ECO:0000313" key="3">
    <source>
        <dbReference type="Proteomes" id="UP001085076"/>
    </source>
</evidence>
<proteinExistence type="predicted"/>
<feature type="compositionally biased region" description="Pro residues" evidence="1">
    <location>
        <begin position="44"/>
        <end position="57"/>
    </location>
</feature>
<evidence type="ECO:0000256" key="1">
    <source>
        <dbReference type="SAM" id="MobiDB-lite"/>
    </source>
</evidence>
<evidence type="ECO:0000313" key="2">
    <source>
        <dbReference type="EMBL" id="KAJ0980420.1"/>
    </source>
</evidence>
<dbReference type="Proteomes" id="UP001085076">
    <property type="component" value="Miscellaneous, Linkage group lg02"/>
</dbReference>
<name>A0A9D5CV57_9LILI</name>
<feature type="region of interest" description="Disordered" evidence="1">
    <location>
        <begin position="36"/>
        <end position="70"/>
    </location>
</feature>
<sequence>MKARRRRSDWLCEIHYLKSTRSCHEYKGRQDVRTGVGAQVYGTPTPPPGLTKLPPPHSFTTTKKEGPDSV</sequence>
<dbReference type="OrthoDB" id="767900at2759"/>
<protein>
    <submittedName>
        <fullName evidence="2">Uncharacterized protein</fullName>
    </submittedName>
</protein>
<dbReference type="AlphaFoldDB" id="A0A9D5CV57"/>
<organism evidence="2 3">
    <name type="scientific">Dioscorea zingiberensis</name>
    <dbReference type="NCBI Taxonomy" id="325984"/>
    <lineage>
        <taxon>Eukaryota</taxon>
        <taxon>Viridiplantae</taxon>
        <taxon>Streptophyta</taxon>
        <taxon>Embryophyta</taxon>
        <taxon>Tracheophyta</taxon>
        <taxon>Spermatophyta</taxon>
        <taxon>Magnoliopsida</taxon>
        <taxon>Liliopsida</taxon>
        <taxon>Dioscoreales</taxon>
        <taxon>Dioscoreaceae</taxon>
        <taxon>Dioscorea</taxon>
    </lineage>
</organism>
<keyword evidence="3" id="KW-1185">Reference proteome</keyword>
<dbReference type="EMBL" id="JAGGNH010000002">
    <property type="protein sequence ID" value="KAJ0980420.1"/>
    <property type="molecule type" value="Genomic_DNA"/>
</dbReference>
<reference evidence="2" key="1">
    <citation type="submission" date="2021-03" db="EMBL/GenBank/DDBJ databases">
        <authorList>
            <person name="Li Z."/>
            <person name="Yang C."/>
        </authorList>
    </citation>
    <scope>NUCLEOTIDE SEQUENCE</scope>
    <source>
        <strain evidence="2">Dzin_1.0</strain>
        <tissue evidence="2">Leaf</tissue>
    </source>
</reference>